<dbReference type="EMBL" id="FCOI02000057">
    <property type="protein sequence ID" value="SAK98717.1"/>
    <property type="molecule type" value="Genomic_DNA"/>
</dbReference>
<organism evidence="1 2">
    <name type="scientific">Caballeronia temeraria</name>
    <dbReference type="NCBI Taxonomy" id="1777137"/>
    <lineage>
        <taxon>Bacteria</taxon>
        <taxon>Pseudomonadati</taxon>
        <taxon>Pseudomonadota</taxon>
        <taxon>Betaproteobacteria</taxon>
        <taxon>Burkholderiales</taxon>
        <taxon>Burkholderiaceae</taxon>
        <taxon>Caballeronia</taxon>
    </lineage>
</organism>
<evidence type="ECO:0000313" key="2">
    <source>
        <dbReference type="Proteomes" id="UP000054624"/>
    </source>
</evidence>
<dbReference type="AlphaFoldDB" id="A0A158DYD2"/>
<name>A0A158DYD2_9BURK</name>
<dbReference type="InterPro" id="IPR036866">
    <property type="entry name" value="RibonucZ/Hydroxyglut_hydro"/>
</dbReference>
<proteinExistence type="predicted"/>
<dbReference type="Proteomes" id="UP000054624">
    <property type="component" value="Unassembled WGS sequence"/>
</dbReference>
<dbReference type="SUPFAM" id="SSF56281">
    <property type="entry name" value="Metallo-hydrolase/oxidoreductase"/>
    <property type="match status" value="1"/>
</dbReference>
<dbReference type="Gene3D" id="3.60.15.10">
    <property type="entry name" value="Ribonuclease Z/Hydroxyacylglutathione hydrolase-like"/>
    <property type="match status" value="1"/>
</dbReference>
<accession>A0A158DYD2</accession>
<keyword evidence="2" id="KW-1185">Reference proteome</keyword>
<evidence type="ECO:0008006" key="3">
    <source>
        <dbReference type="Google" id="ProtNLM"/>
    </source>
</evidence>
<protein>
    <recommendedName>
        <fullName evidence="3">DNA internalization-related competence protein ComEC/Rec2</fullName>
    </recommendedName>
</protein>
<reference evidence="2" key="1">
    <citation type="submission" date="2016-01" db="EMBL/GenBank/DDBJ databases">
        <authorList>
            <person name="Peeters Charlotte."/>
        </authorList>
    </citation>
    <scope>NUCLEOTIDE SEQUENCE [LARGE SCALE GENOMIC DNA]</scope>
</reference>
<evidence type="ECO:0000313" key="1">
    <source>
        <dbReference type="EMBL" id="SAK98717.1"/>
    </source>
</evidence>
<gene>
    <name evidence="1" type="ORF">AWB76_07573</name>
</gene>
<sequence>MSTVVHFDFGAGQPRGTRLPRVALADVFELYGGNADERLVAGSVVVDLDLRDGRAPTRVNVSPGAFLVRIRTPDGRLLMRQVNVEPSRDPALVFLPKQRAPRPEKQQKAVDDLVVVRSASPDGVFDADNFRKPAVPRDWWSALSMANTTEPVTISNLPGFHASELVEPRYDYMGIARLQAEPLEELLSSDGPAHDVTARLVGDIAAVQGAKLRGNRESPFAKWKLPVRNRELIGKRSDEGKGARYFSLSYRAEERLTPLQVACVPGRWEKRDGKLADVYAHHYERDIGVASTRALRVEVDDPDLGGLLDFLQQGDLSGSTRMLNNATELLYRKWQNPYASAAAGYVLVQAGQWQGESVNWTQWVLNLAHRYPRLTDGAILFTTLLLQGRSDTLTNLHYEGGSKNRFRSAISAAFEAVRRGPPLYRHGLKMMATNLAILEGEVGRESMGFSEGKRLAKLLDCEDTSWNAAFGGNAVCLSAGDVPVRKTLPASKAAITILSPSMKALADLRRPWDIWEERQKQMAGRPINAEGATAGQYAQDIEILSVAPLSIPDLADTKTRTDSSVTNGSSIAFIFEYGGFRILLGGDAHASVLLKAVTKLPAEMLNLDVFKLPHHGSAANVTKRLAMKLPAQKYLLTTDGERHGTHPSDVAIARALTVTPDAELLFNYPNKAYERWANRPSESGYPFKVRAGGGDEGIRVRLE</sequence>